<evidence type="ECO:0000313" key="2">
    <source>
        <dbReference type="Proteomes" id="UP000001091"/>
    </source>
</evidence>
<organismHost>
    <name type="scientific">Escherichia coli</name>
    <dbReference type="NCBI Taxonomy" id="562"/>
</organismHost>
<dbReference type="KEGG" id="vg:9712883"/>
<proteinExistence type="predicted"/>
<dbReference type="EMBL" id="HM134276">
    <property type="protein sequence ID" value="ADJ55446.1"/>
    <property type="molecule type" value="Genomic_DNA"/>
</dbReference>
<accession>D9ICK3</accession>
<evidence type="ECO:0000313" key="1">
    <source>
        <dbReference type="EMBL" id="ADJ55446.1"/>
    </source>
</evidence>
<keyword evidence="2" id="KW-1185">Reference proteome</keyword>
<gene>
    <name evidence="1" type="ORF">RB16p142</name>
</gene>
<protein>
    <submittedName>
        <fullName evidence="1">Uncharacterized protein</fullName>
    </submittedName>
</protein>
<name>D9ICK3_BPRB1</name>
<reference evidence="1 2" key="1">
    <citation type="journal article" date="2010" name="Virol. J.">
        <title>Genomes of the T4-related bacteriophages as windows on microbial genome evolution.</title>
        <authorList>
            <person name="Petrov V.M."/>
            <person name="Ratnayaka S."/>
            <person name="Nolan J.M."/>
            <person name="Miller E.S."/>
            <person name="Karam J.D."/>
        </authorList>
    </citation>
    <scope>NUCLEOTIDE SEQUENCE [LARGE SCALE GENOMIC DNA]</scope>
</reference>
<sequence length="186" mass="22210">MEREQKYIVIKMSDFDKLKYEDQLSLRAIARRVERQRSRDGKEPLKAVVVEHDWPEYEPTWKAIETRVEREESHRKFVSIFDDKERLGFFYVVETHQGRFLITSNAHHSSRLECYSGYKYRALFSPVCCFDNSEIFFTNWGVHFKKVVQVSFEELVSLYDPNKSISNYNVAEFIINKLGESEEPEF</sequence>
<organism evidence="1 2">
    <name type="scientific">Escherichia phage RB16</name>
    <dbReference type="NCBI Taxonomy" id="2681599"/>
    <lineage>
        <taxon>Viruses</taxon>
        <taxon>Duplodnaviria</taxon>
        <taxon>Heunggongvirae</taxon>
        <taxon>Uroviricota</taxon>
        <taxon>Caudoviricetes</taxon>
        <taxon>Pantevenvirales</taxon>
        <taxon>Straboviridae</taxon>
        <taxon>Pseudotevenvirus</taxon>
        <taxon>Pseudotevenvirus RB16</taxon>
    </lineage>
</organism>
<dbReference type="Proteomes" id="UP000001091">
    <property type="component" value="Segment"/>
</dbReference>
<dbReference type="RefSeq" id="YP_003858442.1">
    <property type="nucleotide sequence ID" value="NC_014467.1"/>
</dbReference>
<dbReference type="GeneID" id="9712883"/>